<evidence type="ECO:0000313" key="1">
    <source>
        <dbReference type="EMBL" id="CAD7650248.1"/>
    </source>
</evidence>
<accession>A0A7R9QL90</accession>
<name>A0A7R9QL90_9ACAR</name>
<organism evidence="1">
    <name type="scientific">Medioppia subpectinata</name>
    <dbReference type="NCBI Taxonomy" id="1979941"/>
    <lineage>
        <taxon>Eukaryota</taxon>
        <taxon>Metazoa</taxon>
        <taxon>Ecdysozoa</taxon>
        <taxon>Arthropoda</taxon>
        <taxon>Chelicerata</taxon>
        <taxon>Arachnida</taxon>
        <taxon>Acari</taxon>
        <taxon>Acariformes</taxon>
        <taxon>Sarcoptiformes</taxon>
        <taxon>Oribatida</taxon>
        <taxon>Brachypylina</taxon>
        <taxon>Oppioidea</taxon>
        <taxon>Oppiidae</taxon>
        <taxon>Medioppia</taxon>
    </lineage>
</organism>
<dbReference type="EMBL" id="CAJPIZ010051170">
    <property type="protein sequence ID" value="CAG2122827.1"/>
    <property type="molecule type" value="Genomic_DNA"/>
</dbReference>
<reference evidence="1" key="1">
    <citation type="submission" date="2020-11" db="EMBL/GenBank/DDBJ databases">
        <authorList>
            <person name="Tran Van P."/>
        </authorList>
    </citation>
    <scope>NUCLEOTIDE SEQUENCE</scope>
</reference>
<dbReference type="AlphaFoldDB" id="A0A7R9QL90"/>
<keyword evidence="2" id="KW-1185">Reference proteome</keyword>
<evidence type="ECO:0000313" key="2">
    <source>
        <dbReference type="Proteomes" id="UP000759131"/>
    </source>
</evidence>
<sequence length="80" mass="8891">MSRDMSLNCSPSIRSLTIYTPIQSTKWIPKYFLSLTLPEGAFGSRVKNLTASSTHIIISVTYPSIRDGTQPSKTWTSPNL</sequence>
<dbReference type="Proteomes" id="UP000759131">
    <property type="component" value="Unassembled WGS sequence"/>
</dbReference>
<gene>
    <name evidence="1" type="ORF">OSB1V03_LOCUS22772</name>
</gene>
<protein>
    <submittedName>
        <fullName evidence="1">Uncharacterized protein</fullName>
    </submittedName>
</protein>
<dbReference type="EMBL" id="OC905745">
    <property type="protein sequence ID" value="CAD7650248.1"/>
    <property type="molecule type" value="Genomic_DNA"/>
</dbReference>
<proteinExistence type="predicted"/>